<gene>
    <name evidence="1" type="ORF">D7231_10425</name>
</gene>
<evidence type="ECO:0000313" key="2">
    <source>
        <dbReference type="Proteomes" id="UP000270343"/>
    </source>
</evidence>
<name>A0A3B0BMN8_9ACTN</name>
<protein>
    <submittedName>
        <fullName evidence="1">Uncharacterized protein</fullName>
    </submittedName>
</protein>
<dbReference type="EMBL" id="RBAM01000004">
    <property type="protein sequence ID" value="RKN74302.1"/>
    <property type="molecule type" value="Genomic_DNA"/>
</dbReference>
<dbReference type="RefSeq" id="WP_120754731.1">
    <property type="nucleotide sequence ID" value="NZ_RBAM01000004.1"/>
</dbReference>
<accession>A0A3B0BMN8</accession>
<dbReference type="OrthoDB" id="4322905at2"/>
<comment type="caution">
    <text evidence="1">The sequence shown here is derived from an EMBL/GenBank/DDBJ whole genome shotgun (WGS) entry which is preliminary data.</text>
</comment>
<dbReference type="AlphaFoldDB" id="A0A3B0BMN8"/>
<sequence length="83" mass="9072">MARTEFTEAVVERAAPTAAPPETAVVRLVSALPEGWDCTWRLEEDRIRLRVEPAGPAGLAAVHEWLAGVLVDGGVLRGWRRGR</sequence>
<evidence type="ECO:0000313" key="1">
    <source>
        <dbReference type="EMBL" id="RKN74302.1"/>
    </source>
</evidence>
<proteinExistence type="predicted"/>
<dbReference type="Proteomes" id="UP000270343">
    <property type="component" value="Unassembled WGS sequence"/>
</dbReference>
<reference evidence="1 2" key="1">
    <citation type="journal article" date="2015" name="Antonie Van Leeuwenhoek">
        <title>Streptomyces klenkii sp. nov., isolated from deep marine sediment.</title>
        <authorList>
            <person name="Veyisoglu A."/>
            <person name="Sahin N."/>
        </authorList>
    </citation>
    <scope>NUCLEOTIDE SEQUENCE [LARGE SCALE GENOMIC DNA]</scope>
    <source>
        <strain evidence="1 2">KCTC 29202</strain>
    </source>
</reference>
<organism evidence="1 2">
    <name type="scientific">Streptomyces klenkii</name>
    <dbReference type="NCBI Taxonomy" id="1420899"/>
    <lineage>
        <taxon>Bacteria</taxon>
        <taxon>Bacillati</taxon>
        <taxon>Actinomycetota</taxon>
        <taxon>Actinomycetes</taxon>
        <taxon>Kitasatosporales</taxon>
        <taxon>Streptomycetaceae</taxon>
        <taxon>Streptomyces</taxon>
    </lineage>
</organism>
<keyword evidence="2" id="KW-1185">Reference proteome</keyword>